<evidence type="ECO:0000256" key="1">
    <source>
        <dbReference type="ARBA" id="ARBA00022490"/>
    </source>
</evidence>
<dbReference type="GO" id="GO:0046872">
    <property type="term" value="F:metal ion binding"/>
    <property type="evidence" value="ECO:0007669"/>
    <property type="project" value="UniProtKB-KW"/>
</dbReference>
<feature type="domain" description="S-adenosylmethionine synthetase N-terminal" evidence="4">
    <location>
        <begin position="7"/>
        <end position="53"/>
    </location>
</feature>
<dbReference type="GO" id="GO:0005524">
    <property type="term" value="F:ATP binding"/>
    <property type="evidence" value="ECO:0007669"/>
    <property type="project" value="InterPro"/>
</dbReference>
<dbReference type="Pfam" id="PF00438">
    <property type="entry name" value="S-AdoMet_synt_N"/>
    <property type="match status" value="1"/>
</dbReference>
<evidence type="ECO:0000313" key="7">
    <source>
        <dbReference type="RefSeq" id="XP_038830895.1"/>
    </source>
</evidence>
<dbReference type="InterPro" id="IPR022629">
    <property type="entry name" value="S-AdoMet_synt_central"/>
</dbReference>
<dbReference type="GO" id="GO:0004478">
    <property type="term" value="F:methionine adenosyltransferase activity"/>
    <property type="evidence" value="ECO:0007669"/>
    <property type="project" value="UniProtKB-EC"/>
</dbReference>
<dbReference type="GeneID" id="120029704"/>
<dbReference type="AlphaFoldDB" id="A0A8U0PTF1"/>
<name>A0A8U0PTF1_SALNM</name>
<organism evidence="6 7">
    <name type="scientific">Salvelinus namaycush</name>
    <name type="common">Lake trout</name>
    <name type="synonym">Salmo namaycush</name>
    <dbReference type="NCBI Taxonomy" id="8040"/>
    <lineage>
        <taxon>Eukaryota</taxon>
        <taxon>Metazoa</taxon>
        <taxon>Chordata</taxon>
        <taxon>Craniata</taxon>
        <taxon>Vertebrata</taxon>
        <taxon>Euteleostomi</taxon>
        <taxon>Actinopterygii</taxon>
        <taxon>Neopterygii</taxon>
        <taxon>Teleostei</taxon>
        <taxon>Protacanthopterygii</taxon>
        <taxon>Salmoniformes</taxon>
        <taxon>Salmonidae</taxon>
        <taxon>Salmoninae</taxon>
        <taxon>Salvelinus</taxon>
    </lineage>
</organism>
<reference evidence="7" key="1">
    <citation type="submission" date="2025-08" db="UniProtKB">
        <authorList>
            <consortium name="RefSeq"/>
        </authorList>
    </citation>
    <scope>IDENTIFICATION</scope>
    <source>
        <tissue evidence="7">White muscle</tissue>
    </source>
</reference>
<dbReference type="PANTHER" id="PTHR11964">
    <property type="entry name" value="S-ADENOSYLMETHIONINE SYNTHETASE"/>
    <property type="match status" value="1"/>
</dbReference>
<dbReference type="Pfam" id="PF02772">
    <property type="entry name" value="S-AdoMet_synt_M"/>
    <property type="match status" value="1"/>
</dbReference>
<proteinExistence type="predicted"/>
<comment type="catalytic activity">
    <reaction evidence="3">
        <text>L-methionine + ATP + H2O = S-adenosyl-L-methionine + phosphate + diphosphate</text>
        <dbReference type="Rhea" id="RHEA:21080"/>
        <dbReference type="ChEBI" id="CHEBI:15377"/>
        <dbReference type="ChEBI" id="CHEBI:30616"/>
        <dbReference type="ChEBI" id="CHEBI:33019"/>
        <dbReference type="ChEBI" id="CHEBI:43474"/>
        <dbReference type="ChEBI" id="CHEBI:57844"/>
        <dbReference type="ChEBI" id="CHEBI:59789"/>
        <dbReference type="EC" id="2.5.1.6"/>
    </reaction>
</comment>
<gene>
    <name evidence="7" type="primary">LOC120029704</name>
</gene>
<dbReference type="RefSeq" id="XP_038830895.1">
    <property type="nucleotide sequence ID" value="XM_038974967.1"/>
</dbReference>
<keyword evidence="6" id="KW-1185">Reference proteome</keyword>
<feature type="domain" description="S-adenosylmethionine synthetase central" evidence="5">
    <location>
        <begin position="67"/>
        <end position="96"/>
    </location>
</feature>
<dbReference type="PROSITE" id="PS00376">
    <property type="entry name" value="ADOMET_SYNTHASE_1"/>
    <property type="match status" value="1"/>
</dbReference>
<dbReference type="InterPro" id="IPR002133">
    <property type="entry name" value="S-AdoMet_synthetase"/>
</dbReference>
<accession>A0A8U0PTF1</accession>
<sequence length="106" mass="12052">MLQRDCGEITSRANVDYQTIVRDTIRHIGYDNSDKGFDYKTCNVLVALDQQSPDIAQEVHIDRMESDIGAGDQGLMFGYATDETEECMPLTIVLSRTQLPFWCSFH</sequence>
<dbReference type="InterPro" id="IPR022636">
    <property type="entry name" value="S-AdoMet_synthetase_sfam"/>
</dbReference>
<protein>
    <submittedName>
        <fullName evidence="7">S-adenosylmethionine synthase-like</fullName>
    </submittedName>
</protein>
<dbReference type="Gene3D" id="3.30.300.10">
    <property type="match status" value="2"/>
</dbReference>
<evidence type="ECO:0000259" key="5">
    <source>
        <dbReference type="Pfam" id="PF02772"/>
    </source>
</evidence>
<keyword evidence="2" id="KW-0479">Metal-binding</keyword>
<dbReference type="Proteomes" id="UP000808372">
    <property type="component" value="Chromosome 35"/>
</dbReference>
<dbReference type="GO" id="GO:0006556">
    <property type="term" value="P:S-adenosylmethionine biosynthetic process"/>
    <property type="evidence" value="ECO:0007669"/>
    <property type="project" value="InterPro"/>
</dbReference>
<dbReference type="SUPFAM" id="SSF55973">
    <property type="entry name" value="S-adenosylmethionine synthetase"/>
    <property type="match status" value="2"/>
</dbReference>
<dbReference type="InterPro" id="IPR022631">
    <property type="entry name" value="ADOMET_SYNTHASE_CS"/>
</dbReference>
<dbReference type="FunFam" id="3.30.300.10:FF:000011">
    <property type="entry name" value="S-adenosylmethionine synthase"/>
    <property type="match status" value="1"/>
</dbReference>
<dbReference type="InterPro" id="IPR022628">
    <property type="entry name" value="S-AdoMet_synt_N"/>
</dbReference>
<evidence type="ECO:0000313" key="6">
    <source>
        <dbReference type="Proteomes" id="UP000808372"/>
    </source>
</evidence>
<dbReference type="KEGG" id="snh:120029704"/>
<keyword evidence="1" id="KW-0963">Cytoplasm</keyword>
<evidence type="ECO:0000256" key="2">
    <source>
        <dbReference type="ARBA" id="ARBA00022723"/>
    </source>
</evidence>
<evidence type="ECO:0000256" key="3">
    <source>
        <dbReference type="ARBA" id="ARBA00048344"/>
    </source>
</evidence>
<evidence type="ECO:0000259" key="4">
    <source>
        <dbReference type="Pfam" id="PF00438"/>
    </source>
</evidence>